<evidence type="ECO:0000256" key="1">
    <source>
        <dbReference type="SAM" id="SignalP"/>
    </source>
</evidence>
<dbReference type="EMBL" id="FNVU01000006">
    <property type="protein sequence ID" value="SEG55314.1"/>
    <property type="molecule type" value="Genomic_DNA"/>
</dbReference>
<keyword evidence="1" id="KW-0732">Signal</keyword>
<sequence length="138" mass="14434">MATTAALRPLRARVIAGVGALTTAAALGTALLAAVPAQAATPARPYGTVVAGDGVVQRQYPSTDSSVRGSLAYHQQVGLRCKVRAQNIAGNDIWYLLRDNSNWVSAKYVDNTGTVSYCKDVLRTGARTMRMVPGGAKG</sequence>
<keyword evidence="3" id="KW-1185">Reference proteome</keyword>
<organism evidence="2 3">
    <name type="scientific">Actinacidiphila yanglinensis</name>
    <dbReference type="NCBI Taxonomy" id="310779"/>
    <lineage>
        <taxon>Bacteria</taxon>
        <taxon>Bacillati</taxon>
        <taxon>Actinomycetota</taxon>
        <taxon>Actinomycetes</taxon>
        <taxon>Kitasatosporales</taxon>
        <taxon>Streptomycetaceae</taxon>
        <taxon>Actinacidiphila</taxon>
    </lineage>
</organism>
<evidence type="ECO:0000313" key="3">
    <source>
        <dbReference type="Proteomes" id="UP000236754"/>
    </source>
</evidence>
<dbReference type="Proteomes" id="UP000236754">
    <property type="component" value="Unassembled WGS sequence"/>
</dbReference>
<accession>A0A1H6B453</accession>
<dbReference type="AlphaFoldDB" id="A0A1H6B453"/>
<reference evidence="2 3" key="1">
    <citation type="submission" date="2016-10" db="EMBL/GenBank/DDBJ databases">
        <authorList>
            <person name="de Groot N.N."/>
        </authorList>
    </citation>
    <scope>NUCLEOTIDE SEQUENCE [LARGE SCALE GENOMIC DNA]</scope>
    <source>
        <strain evidence="2 3">CGMCC 4.2023</strain>
    </source>
</reference>
<proteinExistence type="predicted"/>
<evidence type="ECO:0000313" key="2">
    <source>
        <dbReference type="EMBL" id="SEG55314.1"/>
    </source>
</evidence>
<feature type="chain" id="PRO_5009293309" description="SH3 domain-containing protein" evidence="1">
    <location>
        <begin position="40"/>
        <end position="138"/>
    </location>
</feature>
<dbReference type="Gene3D" id="2.30.30.40">
    <property type="entry name" value="SH3 Domains"/>
    <property type="match status" value="1"/>
</dbReference>
<evidence type="ECO:0008006" key="4">
    <source>
        <dbReference type="Google" id="ProtNLM"/>
    </source>
</evidence>
<name>A0A1H6B453_9ACTN</name>
<protein>
    <recommendedName>
        <fullName evidence="4">SH3 domain-containing protein</fullName>
    </recommendedName>
</protein>
<gene>
    <name evidence="2" type="ORF">SAMN05216223_106192</name>
</gene>
<feature type="signal peptide" evidence="1">
    <location>
        <begin position="1"/>
        <end position="39"/>
    </location>
</feature>